<evidence type="ECO:0000313" key="5">
    <source>
        <dbReference type="EMBL" id="MBO8455799.1"/>
    </source>
</evidence>
<dbReference type="Gene3D" id="3.40.50.720">
    <property type="entry name" value="NAD(P)-binding Rossmann-like Domain"/>
    <property type="match status" value="1"/>
</dbReference>
<protein>
    <submittedName>
        <fullName evidence="5">SDR family NAD(P)-dependent oxidoreductase</fullName>
    </submittedName>
</protein>
<accession>A0A9D9HL15</accession>
<dbReference type="PANTHER" id="PTHR43899">
    <property type="entry name" value="RH59310P"/>
    <property type="match status" value="1"/>
</dbReference>
<dbReference type="CDD" id="cd05233">
    <property type="entry name" value="SDR_c"/>
    <property type="match status" value="1"/>
</dbReference>
<dbReference type="Pfam" id="PF00106">
    <property type="entry name" value="adh_short"/>
    <property type="match status" value="1"/>
</dbReference>
<dbReference type="Proteomes" id="UP000823617">
    <property type="component" value="Unassembled WGS sequence"/>
</dbReference>
<comment type="caution">
    <text evidence="5">The sequence shown here is derived from an EMBL/GenBank/DDBJ whole genome shotgun (WGS) entry which is preliminary data.</text>
</comment>
<evidence type="ECO:0000256" key="1">
    <source>
        <dbReference type="ARBA" id="ARBA00004240"/>
    </source>
</evidence>
<dbReference type="PRINTS" id="PR00080">
    <property type="entry name" value="SDRFAMILY"/>
</dbReference>
<sequence length="283" mass="31070">MNKPTEIQGYAVVTGASRGLGRSFALELAERHISTILISLPGEGISQVCEMCREKGTDSIFFEADLTDRKQLLAVTAEINARYRVSILINNAGTGGSNIFEQASLDYISTILRLNVGVTTMMTHELLPNLKQNSRSYILNISSLASLTPTGYKTVYPASKIFIRYFSTGLRNELKGTGVSVSVALLGPMPTKPEIVERIKSQGKIGRFLTISTERAARECLDKMFRGKATIVSGISNKFSYALLKFIPESVRASVMTRTMLNELRCLGLDAGQESFSRHNDKA</sequence>
<dbReference type="InterPro" id="IPR002347">
    <property type="entry name" value="SDR_fam"/>
</dbReference>
<evidence type="ECO:0000256" key="2">
    <source>
        <dbReference type="ARBA" id="ARBA00006484"/>
    </source>
</evidence>
<dbReference type="PIRSF" id="PIRSF000126">
    <property type="entry name" value="11-beta-HSD1"/>
    <property type="match status" value="1"/>
</dbReference>
<reference evidence="5" key="1">
    <citation type="submission" date="2020-10" db="EMBL/GenBank/DDBJ databases">
        <authorList>
            <person name="Gilroy R."/>
        </authorList>
    </citation>
    <scope>NUCLEOTIDE SEQUENCE</scope>
    <source>
        <strain evidence="5">B1-3475</strain>
    </source>
</reference>
<comment type="similarity">
    <text evidence="2 4">Belongs to the short-chain dehydrogenases/reductases (SDR) family.</text>
</comment>
<dbReference type="PRINTS" id="PR00081">
    <property type="entry name" value="GDHRDH"/>
</dbReference>
<dbReference type="SUPFAM" id="SSF51735">
    <property type="entry name" value="NAD(P)-binding Rossmann-fold domains"/>
    <property type="match status" value="1"/>
</dbReference>
<dbReference type="PROSITE" id="PS00061">
    <property type="entry name" value="ADH_SHORT"/>
    <property type="match status" value="1"/>
</dbReference>
<name>A0A9D9HL15_9BACT</name>
<evidence type="ECO:0000256" key="4">
    <source>
        <dbReference type="RuleBase" id="RU000363"/>
    </source>
</evidence>
<dbReference type="EMBL" id="JADIMK010000055">
    <property type="protein sequence ID" value="MBO8455799.1"/>
    <property type="molecule type" value="Genomic_DNA"/>
</dbReference>
<dbReference type="GO" id="GO:0016491">
    <property type="term" value="F:oxidoreductase activity"/>
    <property type="evidence" value="ECO:0007669"/>
    <property type="project" value="UniProtKB-KW"/>
</dbReference>
<gene>
    <name evidence="5" type="ORF">IAC08_05285</name>
</gene>
<dbReference type="AlphaFoldDB" id="A0A9D9HL15"/>
<comment type="subcellular location">
    <subcellularLocation>
        <location evidence="1">Endoplasmic reticulum</location>
    </subcellularLocation>
</comment>
<reference evidence="5" key="2">
    <citation type="journal article" date="2021" name="PeerJ">
        <title>Extensive microbial diversity within the chicken gut microbiome revealed by metagenomics and culture.</title>
        <authorList>
            <person name="Gilroy R."/>
            <person name="Ravi A."/>
            <person name="Getino M."/>
            <person name="Pursley I."/>
            <person name="Horton D.L."/>
            <person name="Alikhan N.F."/>
            <person name="Baker D."/>
            <person name="Gharbi K."/>
            <person name="Hall N."/>
            <person name="Watson M."/>
            <person name="Adriaenssens E.M."/>
            <person name="Foster-Nyarko E."/>
            <person name="Jarju S."/>
            <person name="Secka A."/>
            <person name="Antonio M."/>
            <person name="Oren A."/>
            <person name="Chaudhuri R.R."/>
            <person name="La Ragione R."/>
            <person name="Hildebrand F."/>
            <person name="Pallen M.J."/>
        </authorList>
    </citation>
    <scope>NUCLEOTIDE SEQUENCE</scope>
    <source>
        <strain evidence="5">B1-3475</strain>
    </source>
</reference>
<organism evidence="5 6">
    <name type="scientific">Candidatus Cryptobacteroides intestinigallinarum</name>
    <dbReference type="NCBI Taxonomy" id="2840767"/>
    <lineage>
        <taxon>Bacteria</taxon>
        <taxon>Pseudomonadati</taxon>
        <taxon>Bacteroidota</taxon>
        <taxon>Bacteroidia</taxon>
        <taxon>Bacteroidales</taxon>
        <taxon>Candidatus Cryptobacteroides</taxon>
    </lineage>
</organism>
<dbReference type="InterPro" id="IPR036291">
    <property type="entry name" value="NAD(P)-bd_dom_sf"/>
</dbReference>
<proteinExistence type="inferred from homology"/>
<dbReference type="InterPro" id="IPR020904">
    <property type="entry name" value="Sc_DH/Rdtase_CS"/>
</dbReference>
<evidence type="ECO:0000313" key="6">
    <source>
        <dbReference type="Proteomes" id="UP000823617"/>
    </source>
</evidence>
<dbReference type="InterPro" id="IPR051019">
    <property type="entry name" value="VLCFA-Steroid_DH"/>
</dbReference>
<evidence type="ECO:0000256" key="3">
    <source>
        <dbReference type="ARBA" id="ARBA00023002"/>
    </source>
</evidence>
<keyword evidence="3" id="KW-0560">Oxidoreductase</keyword>
<dbReference type="PANTHER" id="PTHR43899:SF13">
    <property type="entry name" value="RH59310P"/>
    <property type="match status" value="1"/>
</dbReference>